<evidence type="ECO:0000256" key="1">
    <source>
        <dbReference type="ARBA" id="ARBA00022517"/>
    </source>
</evidence>
<dbReference type="SMART" id="SM00320">
    <property type="entry name" value="WD40"/>
    <property type="match status" value="7"/>
</dbReference>
<reference evidence="9" key="2">
    <citation type="submission" date="2021-01" db="EMBL/GenBank/DDBJ databases">
        <authorList>
            <person name="Schikora-Tamarit M.A."/>
        </authorList>
    </citation>
    <scope>NUCLEOTIDE SEQUENCE</scope>
    <source>
        <strain evidence="9">CBS6075</strain>
    </source>
</reference>
<comment type="similarity">
    <text evidence="6">Belongs to the WD repeat WDR12/YTM1 family.</text>
</comment>
<dbReference type="InterPro" id="IPR028599">
    <property type="entry name" value="WDR12/Ytm1"/>
</dbReference>
<keyword evidence="4" id="KW-0677">Repeat</keyword>
<reference evidence="9" key="1">
    <citation type="journal article" date="2021" name="Open Biol.">
        <title>Shared evolutionary footprints suggest mitochondrial oxidative damage underlies multiple complex I losses in fungi.</title>
        <authorList>
            <person name="Schikora-Tamarit M.A."/>
            <person name="Marcet-Houben M."/>
            <person name="Nosek J."/>
            <person name="Gabaldon T."/>
        </authorList>
    </citation>
    <scope>NUCLEOTIDE SEQUENCE</scope>
    <source>
        <strain evidence="9">CBS6075</strain>
    </source>
</reference>
<dbReference type="Pfam" id="PF00400">
    <property type="entry name" value="WD40"/>
    <property type="match status" value="3"/>
</dbReference>
<dbReference type="PROSITE" id="PS50294">
    <property type="entry name" value="WD_REPEATS_REGION"/>
    <property type="match status" value="3"/>
</dbReference>
<feature type="domain" description="NLE" evidence="8">
    <location>
        <begin position="5"/>
        <end position="69"/>
    </location>
</feature>
<evidence type="ECO:0000256" key="6">
    <source>
        <dbReference type="HAMAP-Rule" id="MF_03029"/>
    </source>
</evidence>
<dbReference type="Gene3D" id="2.130.10.10">
    <property type="entry name" value="YVTN repeat-like/Quinoprotein amine dehydrogenase"/>
    <property type="match status" value="1"/>
</dbReference>
<feature type="repeat" description="WD" evidence="7">
    <location>
        <begin position="149"/>
        <end position="180"/>
    </location>
</feature>
<proteinExistence type="inferred from homology"/>
<keyword evidence="3 7" id="KW-0853">WD repeat</keyword>
<evidence type="ECO:0000256" key="7">
    <source>
        <dbReference type="PROSITE-ProRule" id="PRU00221"/>
    </source>
</evidence>
<evidence type="ECO:0000313" key="10">
    <source>
        <dbReference type="Proteomes" id="UP000769157"/>
    </source>
</evidence>
<dbReference type="InterPro" id="IPR019775">
    <property type="entry name" value="WD40_repeat_CS"/>
</dbReference>
<feature type="repeat" description="WD" evidence="7">
    <location>
        <begin position="202"/>
        <end position="241"/>
    </location>
</feature>
<dbReference type="EMBL" id="JAEUBE010000439">
    <property type="protein sequence ID" value="KAH3661512.1"/>
    <property type="molecule type" value="Genomic_DNA"/>
</dbReference>
<name>A0A9P8NYF7_9ASCO</name>
<dbReference type="PROSITE" id="PS50082">
    <property type="entry name" value="WD_REPEATS_2"/>
    <property type="match status" value="4"/>
</dbReference>
<dbReference type="PANTHER" id="PTHR19855:SF11">
    <property type="entry name" value="RIBOSOME BIOGENESIS PROTEIN WDR12"/>
    <property type="match status" value="1"/>
</dbReference>
<dbReference type="InterPro" id="IPR015943">
    <property type="entry name" value="WD40/YVTN_repeat-like_dom_sf"/>
</dbReference>
<feature type="repeat" description="WD" evidence="7">
    <location>
        <begin position="278"/>
        <end position="319"/>
    </location>
</feature>
<dbReference type="HAMAP" id="MF_03029">
    <property type="entry name" value="WDR12"/>
    <property type="match status" value="1"/>
</dbReference>
<keyword evidence="2 6" id="KW-0698">rRNA processing</keyword>
<keyword evidence="10" id="KW-1185">Reference proteome</keyword>
<dbReference type="Pfam" id="PF08154">
    <property type="entry name" value="NLE"/>
    <property type="match status" value="1"/>
</dbReference>
<dbReference type="GO" id="GO:0005654">
    <property type="term" value="C:nucleoplasm"/>
    <property type="evidence" value="ECO:0007669"/>
    <property type="project" value="UniProtKB-SubCell"/>
</dbReference>
<dbReference type="PRINTS" id="PR00320">
    <property type="entry name" value="GPROTEINBRPT"/>
</dbReference>
<feature type="repeat" description="WD" evidence="7">
    <location>
        <begin position="362"/>
        <end position="403"/>
    </location>
</feature>
<dbReference type="InterPro" id="IPR036322">
    <property type="entry name" value="WD40_repeat_dom_sf"/>
</dbReference>
<dbReference type="GO" id="GO:0043021">
    <property type="term" value="F:ribonucleoprotein complex binding"/>
    <property type="evidence" value="ECO:0007669"/>
    <property type="project" value="UniProtKB-UniRule"/>
</dbReference>
<comment type="subcellular location">
    <subcellularLocation>
        <location evidence="6">Nucleus</location>
        <location evidence="6">Nucleolus</location>
    </subcellularLocation>
    <subcellularLocation>
        <location evidence="6">Nucleus</location>
        <location evidence="6">Nucleoplasm</location>
    </subcellularLocation>
</comment>
<evidence type="ECO:0000256" key="2">
    <source>
        <dbReference type="ARBA" id="ARBA00022552"/>
    </source>
</evidence>
<dbReference type="CDD" id="cd00200">
    <property type="entry name" value="WD40"/>
    <property type="match status" value="1"/>
</dbReference>
<protein>
    <recommendedName>
        <fullName evidence="6">Ribosome biogenesis protein YTM1</fullName>
    </recommendedName>
</protein>
<keyword evidence="1 6" id="KW-0690">Ribosome biogenesis</keyword>
<dbReference type="OrthoDB" id="10251381at2759"/>
<dbReference type="PROSITE" id="PS00678">
    <property type="entry name" value="WD_REPEATS_1"/>
    <property type="match status" value="2"/>
</dbReference>
<dbReference type="GO" id="GO:0030687">
    <property type="term" value="C:preribosome, large subunit precursor"/>
    <property type="evidence" value="ECO:0007669"/>
    <property type="project" value="UniProtKB-UniRule"/>
</dbReference>
<evidence type="ECO:0000256" key="4">
    <source>
        <dbReference type="ARBA" id="ARBA00022737"/>
    </source>
</evidence>
<dbReference type="InterPro" id="IPR020472">
    <property type="entry name" value="WD40_PAC1"/>
</dbReference>
<dbReference type="SUPFAM" id="SSF50978">
    <property type="entry name" value="WD40 repeat-like"/>
    <property type="match status" value="1"/>
</dbReference>
<evidence type="ECO:0000259" key="8">
    <source>
        <dbReference type="Pfam" id="PF08154"/>
    </source>
</evidence>
<dbReference type="GO" id="GO:0000463">
    <property type="term" value="P:maturation of LSU-rRNA from tricistronic rRNA transcript (SSU-rRNA, 5.8S rRNA, LSU-rRNA)"/>
    <property type="evidence" value="ECO:0007669"/>
    <property type="project" value="UniProtKB-UniRule"/>
</dbReference>
<sequence>MASQVKVRFFTRDEDRELHCPGNPVFVPVSLKRYGLSEIVNHLVGLEKPVPFDFLIDGTLLKGSVEEYLVANGLSSEHSLDIEYTRAVLPPQFLASFNNDDWISAIDSVGSMSLAGPDGEVQTAPKILTGSYDGVVRVYNASGKVETQLSGHSAAIKDVKFISPSRFVTAGMDRSLRLWKAGVVGNADLDKETQNGRTNAILEYHKDVVAALAVNKTRILSASYDHTVAYWSTVAKEMQTTQPLEQTAQNNLSSASRKRMKLAVGDATIKRKSPLAILDGHSGPVEAVQFDKDDTVAYSASQDHTVRTWDLVTARSVDTRQTNFALLSLAVLSRIGLLATGSAARHINLHDPRADKVTSTQLVGHTNFVVSLATTDNEYTLVSGSHDGTAKIWDVRANKSIYTIERESGPGSKVLAVDWNSEIGLLSGGTDKKLQINELNAQGAKLTN</sequence>
<comment type="caution">
    <text evidence="9">The sequence shown here is derived from an EMBL/GenBank/DDBJ whole genome shotgun (WGS) entry which is preliminary data.</text>
</comment>
<dbReference type="GO" id="GO:0070545">
    <property type="term" value="C:PeBoW complex"/>
    <property type="evidence" value="ECO:0007669"/>
    <property type="project" value="TreeGrafter"/>
</dbReference>
<dbReference type="InterPro" id="IPR001680">
    <property type="entry name" value="WD40_rpt"/>
</dbReference>
<organism evidence="9 10">
    <name type="scientific">Ogataea philodendri</name>
    <dbReference type="NCBI Taxonomy" id="1378263"/>
    <lineage>
        <taxon>Eukaryota</taxon>
        <taxon>Fungi</taxon>
        <taxon>Dikarya</taxon>
        <taxon>Ascomycota</taxon>
        <taxon>Saccharomycotina</taxon>
        <taxon>Pichiomycetes</taxon>
        <taxon>Pichiales</taxon>
        <taxon>Pichiaceae</taxon>
        <taxon>Ogataea</taxon>
    </lineage>
</organism>
<evidence type="ECO:0000256" key="5">
    <source>
        <dbReference type="ARBA" id="ARBA00023242"/>
    </source>
</evidence>
<accession>A0A9P8NYF7</accession>
<comment type="subunit">
    <text evidence="6">Component of the NOP7 complex, composed of ERB1, NOP7 and YTM1. Within the NOP7 complex ERB1 appears to interact directly with NOP7 and YTM1. The NOP7 complex also associates with the 66S pre-ribosome.</text>
</comment>
<dbReference type="AlphaFoldDB" id="A0A9P8NYF7"/>
<dbReference type="GO" id="GO:0000466">
    <property type="term" value="P:maturation of 5.8S rRNA from tricistronic rRNA transcript (SSU-rRNA, 5.8S rRNA, LSU-rRNA)"/>
    <property type="evidence" value="ECO:0007669"/>
    <property type="project" value="UniProtKB-UniRule"/>
</dbReference>
<dbReference type="Proteomes" id="UP000769157">
    <property type="component" value="Unassembled WGS sequence"/>
</dbReference>
<keyword evidence="5 6" id="KW-0539">Nucleus</keyword>
<comment type="function">
    <text evidence="6">Component of the NOP7 complex, which is required for maturation of the 25S and 5.8S ribosomal RNAs and formation of the 60S ribosome.</text>
</comment>
<evidence type="ECO:0000256" key="3">
    <source>
        <dbReference type="ARBA" id="ARBA00022574"/>
    </source>
</evidence>
<gene>
    <name evidence="6" type="primary">YTM1</name>
    <name evidence="9" type="ORF">OGAPHI_006359</name>
</gene>
<evidence type="ECO:0000313" key="9">
    <source>
        <dbReference type="EMBL" id="KAH3661512.1"/>
    </source>
</evidence>
<dbReference type="PANTHER" id="PTHR19855">
    <property type="entry name" value="WD40 REPEAT PROTEIN 12, 37"/>
    <property type="match status" value="1"/>
</dbReference>
<dbReference type="InterPro" id="IPR012972">
    <property type="entry name" value="NLE"/>
</dbReference>